<dbReference type="Proteomes" id="UP000002729">
    <property type="component" value="Unassembled WGS sequence"/>
</dbReference>
<feature type="domain" description="Cyclic nucleotide-binding" evidence="7">
    <location>
        <begin position="193"/>
        <end position="302"/>
    </location>
</feature>
<dbReference type="PANTHER" id="PTHR21706:SF15">
    <property type="entry name" value="TRANSMEMBRANE PROTEIN 65"/>
    <property type="match status" value="1"/>
</dbReference>
<dbReference type="Pfam" id="PF10507">
    <property type="entry name" value="TMEM65"/>
    <property type="match status" value="1"/>
</dbReference>
<evidence type="ECO:0000256" key="5">
    <source>
        <dbReference type="SAM" id="MobiDB-lite"/>
    </source>
</evidence>
<dbReference type="AlphaFoldDB" id="F0YA27"/>
<feature type="compositionally biased region" description="Polar residues" evidence="5">
    <location>
        <begin position="460"/>
        <end position="474"/>
    </location>
</feature>
<organism evidence="9">
    <name type="scientific">Aureococcus anophagefferens</name>
    <name type="common">Harmful bloom alga</name>
    <dbReference type="NCBI Taxonomy" id="44056"/>
    <lineage>
        <taxon>Eukaryota</taxon>
        <taxon>Sar</taxon>
        <taxon>Stramenopiles</taxon>
        <taxon>Ochrophyta</taxon>
        <taxon>Pelagophyceae</taxon>
        <taxon>Pelagomonadales</taxon>
        <taxon>Pelagomonadaceae</taxon>
        <taxon>Aureococcus</taxon>
    </lineage>
</organism>
<name>F0YA27_AURAN</name>
<dbReference type="Gene3D" id="2.60.120.10">
    <property type="entry name" value="Jelly Rolls"/>
    <property type="match status" value="1"/>
</dbReference>
<dbReference type="OrthoDB" id="430821at2759"/>
<evidence type="ECO:0000256" key="3">
    <source>
        <dbReference type="ARBA" id="ARBA00022989"/>
    </source>
</evidence>
<dbReference type="SUPFAM" id="SSF51206">
    <property type="entry name" value="cAMP-binding domain-like"/>
    <property type="match status" value="1"/>
</dbReference>
<evidence type="ECO:0000313" key="8">
    <source>
        <dbReference type="EMBL" id="EGB07861.1"/>
    </source>
</evidence>
<evidence type="ECO:0000256" key="2">
    <source>
        <dbReference type="ARBA" id="ARBA00022692"/>
    </source>
</evidence>
<dbReference type="GO" id="GO:0016020">
    <property type="term" value="C:membrane"/>
    <property type="evidence" value="ECO:0007669"/>
    <property type="project" value="UniProtKB-SubCell"/>
</dbReference>
<comment type="subcellular location">
    <subcellularLocation>
        <location evidence="1">Membrane</location>
        <topology evidence="1">Multi-pass membrane protein</topology>
    </subcellularLocation>
</comment>
<keyword evidence="9" id="KW-1185">Reference proteome</keyword>
<evidence type="ECO:0000256" key="1">
    <source>
        <dbReference type="ARBA" id="ARBA00004141"/>
    </source>
</evidence>
<dbReference type="InterPro" id="IPR018490">
    <property type="entry name" value="cNMP-bd_dom_sf"/>
</dbReference>
<sequence length="474" mass="51066">MAPLRRARPLPSRVAARRRCATTAPESKAIEPPSRAQLWRLALNVGVPFVGFGFADNLIMILAGDAIDKSIGVTLGISTLAAAGIGNLLSDIVGIGAGDVIERYANVILGKSKSKPLTTEQLTHRASRAVKGWASAVGISVGCVIGMFPLLFLGEKKELYFTSEEMALYESVLRPYGVSPQNFFSMMRLAKWRELEPGEVLVRAGTKMDRIVVLANGSIDSYEPASDGGLKRLYRYRAKRDLAEGGAAPAMDKGGATVPIRGCVIGGTALLDASVRDHPYPSTTIAAEKTRVVEFDYGALRKDMDENPAIEAAILNILYFDLVEGLRRRGQYDFSAEQKKREPKSAEERTATYALLMQVVLSDGVVHATEREFLSKYVIEHSITEAEHRAALASQGWTSAQWDAGVQDGTSTPTSQIRTAIPGLLKQAGIKSRITKASATDDDAAPPPHKGGDRELLLQATVSSPSSLAPENSE</sequence>
<evidence type="ECO:0000256" key="6">
    <source>
        <dbReference type="SAM" id="Phobius"/>
    </source>
</evidence>
<dbReference type="eggNOG" id="KOG4619">
    <property type="taxonomic scope" value="Eukaryota"/>
</dbReference>
<dbReference type="GeneID" id="20228350"/>
<evidence type="ECO:0000259" key="7">
    <source>
        <dbReference type="PROSITE" id="PS50042"/>
    </source>
</evidence>
<dbReference type="CDD" id="cd07177">
    <property type="entry name" value="terB_like"/>
    <property type="match status" value="1"/>
</dbReference>
<keyword evidence="2 6" id="KW-0812">Transmembrane</keyword>
<dbReference type="InParanoid" id="F0YA27"/>
<keyword evidence="3 6" id="KW-1133">Transmembrane helix</keyword>
<dbReference type="CDD" id="cd00038">
    <property type="entry name" value="CAP_ED"/>
    <property type="match status" value="1"/>
</dbReference>
<dbReference type="InterPro" id="IPR014710">
    <property type="entry name" value="RmlC-like_jellyroll"/>
</dbReference>
<protein>
    <recommendedName>
        <fullName evidence="7">Cyclic nucleotide-binding domain-containing protein</fullName>
    </recommendedName>
</protein>
<dbReference type="OMA" id="ATHFARY"/>
<reference evidence="8 9" key="1">
    <citation type="journal article" date="2011" name="Proc. Natl. Acad. Sci. U.S.A.">
        <title>Niche of harmful alga Aureococcus anophagefferens revealed through ecogenomics.</title>
        <authorList>
            <person name="Gobler C.J."/>
            <person name="Berry D.L."/>
            <person name="Dyhrman S.T."/>
            <person name="Wilhelm S.W."/>
            <person name="Salamov A."/>
            <person name="Lobanov A.V."/>
            <person name="Zhang Y."/>
            <person name="Collier J.L."/>
            <person name="Wurch L.L."/>
            <person name="Kustka A.B."/>
            <person name="Dill B.D."/>
            <person name="Shah M."/>
            <person name="VerBerkmoes N.C."/>
            <person name="Kuo A."/>
            <person name="Terry A."/>
            <person name="Pangilinan J."/>
            <person name="Lindquist E.A."/>
            <person name="Lucas S."/>
            <person name="Paulsen I.T."/>
            <person name="Hattenrath-Lehmann T.K."/>
            <person name="Talmage S.C."/>
            <person name="Walker E.A."/>
            <person name="Koch F."/>
            <person name="Burson A.M."/>
            <person name="Marcoval M.A."/>
            <person name="Tang Y.Z."/>
            <person name="Lecleir G.R."/>
            <person name="Coyne K.J."/>
            <person name="Berg G.M."/>
            <person name="Bertrand E.M."/>
            <person name="Saito M.A."/>
            <person name="Gladyshev V.N."/>
            <person name="Grigoriev I.V."/>
        </authorList>
    </citation>
    <scope>NUCLEOTIDE SEQUENCE [LARGE SCALE GENOMIC DNA]</scope>
    <source>
        <strain evidence="9">CCMP 1984</strain>
    </source>
</reference>
<keyword evidence="4 6" id="KW-0472">Membrane</keyword>
<dbReference type="InterPro" id="IPR029024">
    <property type="entry name" value="TerB-like"/>
</dbReference>
<dbReference type="KEGG" id="aaf:AURANDRAFT_71694"/>
<dbReference type="SUPFAM" id="SSF158682">
    <property type="entry name" value="TerB-like"/>
    <property type="match status" value="1"/>
</dbReference>
<proteinExistence type="predicted"/>
<dbReference type="PROSITE" id="PS50042">
    <property type="entry name" value="CNMP_BINDING_3"/>
    <property type="match status" value="1"/>
</dbReference>
<evidence type="ECO:0000256" key="4">
    <source>
        <dbReference type="ARBA" id="ARBA00023136"/>
    </source>
</evidence>
<accession>F0YA27</accession>
<dbReference type="GO" id="GO:0005739">
    <property type="term" value="C:mitochondrion"/>
    <property type="evidence" value="ECO:0007669"/>
    <property type="project" value="TreeGrafter"/>
</dbReference>
<gene>
    <name evidence="8" type="ORF">AURANDRAFT_71694</name>
</gene>
<feature type="region of interest" description="Disordered" evidence="5">
    <location>
        <begin position="432"/>
        <end position="474"/>
    </location>
</feature>
<feature type="transmembrane region" description="Helical" evidence="6">
    <location>
        <begin position="133"/>
        <end position="153"/>
    </location>
</feature>
<dbReference type="EMBL" id="GL833129">
    <property type="protein sequence ID" value="EGB07861.1"/>
    <property type="molecule type" value="Genomic_DNA"/>
</dbReference>
<evidence type="ECO:0000313" key="9">
    <source>
        <dbReference type="Proteomes" id="UP000002729"/>
    </source>
</evidence>
<dbReference type="PANTHER" id="PTHR21706">
    <property type="entry name" value="TRANSMEMBRANE PROTEIN 65"/>
    <property type="match status" value="1"/>
</dbReference>
<dbReference type="InterPro" id="IPR000595">
    <property type="entry name" value="cNMP-bd_dom"/>
</dbReference>
<dbReference type="RefSeq" id="XP_009037239.1">
    <property type="nucleotide sequence ID" value="XM_009038991.1"/>
</dbReference>
<dbReference type="InterPro" id="IPR019537">
    <property type="entry name" value="TMEM65"/>
</dbReference>